<dbReference type="EMBL" id="AMWG01000012">
    <property type="protein sequence ID" value="ELP35407.1"/>
    <property type="molecule type" value="Genomic_DNA"/>
</dbReference>
<sequence>MEAQKACQNSSGPQLQGSERRQPTLFYREKDHLSSGLDASISSLAGVEEHSDPS</sequence>
<accession>L7CP42</accession>
<gene>
    <name evidence="2" type="ORF">RBSWK_00676</name>
</gene>
<feature type="region of interest" description="Disordered" evidence="1">
    <location>
        <begin position="1"/>
        <end position="54"/>
    </location>
</feature>
<comment type="caution">
    <text evidence="2">The sequence shown here is derived from an EMBL/GenBank/DDBJ whole genome shotgun (WGS) entry which is preliminary data.</text>
</comment>
<dbReference type="Proteomes" id="UP000010959">
    <property type="component" value="Unassembled WGS sequence"/>
</dbReference>
<name>L7CP42_RHOBT</name>
<organism evidence="2 3">
    <name type="scientific">Rhodopirellula baltica SWK14</name>
    <dbReference type="NCBI Taxonomy" id="993516"/>
    <lineage>
        <taxon>Bacteria</taxon>
        <taxon>Pseudomonadati</taxon>
        <taxon>Planctomycetota</taxon>
        <taxon>Planctomycetia</taxon>
        <taxon>Pirellulales</taxon>
        <taxon>Pirellulaceae</taxon>
        <taxon>Rhodopirellula</taxon>
    </lineage>
</organism>
<reference evidence="2 3" key="1">
    <citation type="journal article" date="2013" name="Mar. Genomics">
        <title>Expression of sulfatases in Rhodopirellula baltica and the diversity of sulfatases in the genus Rhodopirellula.</title>
        <authorList>
            <person name="Wegner C.E."/>
            <person name="Richter-Heitmann T."/>
            <person name="Klindworth A."/>
            <person name="Klockow C."/>
            <person name="Richter M."/>
            <person name="Achstetter T."/>
            <person name="Glockner F.O."/>
            <person name="Harder J."/>
        </authorList>
    </citation>
    <scope>NUCLEOTIDE SEQUENCE [LARGE SCALE GENOMIC DNA]</scope>
    <source>
        <strain evidence="2 3">SWK14</strain>
    </source>
</reference>
<evidence type="ECO:0000256" key="1">
    <source>
        <dbReference type="SAM" id="MobiDB-lite"/>
    </source>
</evidence>
<evidence type="ECO:0000313" key="2">
    <source>
        <dbReference type="EMBL" id="ELP35407.1"/>
    </source>
</evidence>
<dbReference type="AlphaFoldDB" id="L7CP42"/>
<evidence type="ECO:0000313" key="3">
    <source>
        <dbReference type="Proteomes" id="UP000010959"/>
    </source>
</evidence>
<protein>
    <submittedName>
        <fullName evidence="2">Uncharacterized protein</fullName>
    </submittedName>
</protein>
<feature type="compositionally biased region" description="Polar residues" evidence="1">
    <location>
        <begin position="1"/>
        <end position="17"/>
    </location>
</feature>
<proteinExistence type="predicted"/>
<feature type="compositionally biased region" description="Basic and acidic residues" evidence="1">
    <location>
        <begin position="18"/>
        <end position="33"/>
    </location>
</feature>